<gene>
    <name evidence="1" type="ORF">GKIL_3786</name>
</gene>
<evidence type="ECO:0000313" key="1">
    <source>
        <dbReference type="EMBL" id="AGY60032.1"/>
    </source>
</evidence>
<protein>
    <recommendedName>
        <fullName evidence="3">HEAT repeat domain-containing protein</fullName>
    </recommendedName>
</protein>
<name>U5QM21_GLOK1</name>
<dbReference type="HOGENOM" id="CLU_1466236_0_0_3"/>
<dbReference type="STRING" id="1183438.GKIL_3786"/>
<dbReference type="RefSeq" id="WP_023175351.1">
    <property type="nucleotide sequence ID" value="NC_022600.1"/>
</dbReference>
<dbReference type="InterPro" id="IPR016024">
    <property type="entry name" value="ARM-type_fold"/>
</dbReference>
<dbReference type="Proteomes" id="UP000017396">
    <property type="component" value="Chromosome"/>
</dbReference>
<dbReference type="SUPFAM" id="SSF48371">
    <property type="entry name" value="ARM repeat"/>
    <property type="match status" value="1"/>
</dbReference>
<evidence type="ECO:0000313" key="2">
    <source>
        <dbReference type="Proteomes" id="UP000017396"/>
    </source>
</evidence>
<keyword evidence="2" id="KW-1185">Reference proteome</keyword>
<dbReference type="eggNOG" id="ENOG502ZS81">
    <property type="taxonomic scope" value="Bacteria"/>
</dbReference>
<dbReference type="AlphaFoldDB" id="U5QM21"/>
<dbReference type="EMBL" id="CP003587">
    <property type="protein sequence ID" value="AGY60032.1"/>
    <property type="molecule type" value="Genomic_DNA"/>
</dbReference>
<accession>U5QM21</accession>
<organism evidence="1 2">
    <name type="scientific">Gloeobacter kilaueensis (strain ATCC BAA-2537 / CCAP 1431/1 / ULC 316 / JS1)</name>
    <dbReference type="NCBI Taxonomy" id="1183438"/>
    <lineage>
        <taxon>Bacteria</taxon>
        <taxon>Bacillati</taxon>
        <taxon>Cyanobacteriota</taxon>
        <taxon>Cyanophyceae</taxon>
        <taxon>Gloeobacterales</taxon>
        <taxon>Gloeobacteraceae</taxon>
        <taxon>Gloeobacter</taxon>
    </lineage>
</organism>
<sequence>MHMNFEDIYDEYERNGRISRASTAFLKLLIAGPDPFTAITVATDCAAFSTAPVIATTLDSTDVMVRWNAVGALLTRFRFAEYARAGLELAINDPDMMVRGIALVGLGEVLPDVIEPDLRYEMAKTLYETVMNAEEEPHMRMNAYFGILSAMDILPLDRPPASRVLPFEKMDHATINNFRALFLP</sequence>
<evidence type="ECO:0008006" key="3">
    <source>
        <dbReference type="Google" id="ProtNLM"/>
    </source>
</evidence>
<reference evidence="1 2" key="1">
    <citation type="journal article" date="2013" name="PLoS ONE">
        <title>Cultivation and Complete Genome Sequencing of Gloeobacter kilaueensis sp. nov., from a Lava Cave in Kilauea Caldera, Hawai'i.</title>
        <authorList>
            <person name="Saw J.H."/>
            <person name="Schatz M."/>
            <person name="Brown M.V."/>
            <person name="Kunkel D.D."/>
            <person name="Foster J.S."/>
            <person name="Shick H."/>
            <person name="Christensen S."/>
            <person name="Hou S."/>
            <person name="Wan X."/>
            <person name="Donachie S.P."/>
        </authorList>
    </citation>
    <scope>NUCLEOTIDE SEQUENCE [LARGE SCALE GENOMIC DNA]</scope>
    <source>
        <strain evidence="2">JS</strain>
    </source>
</reference>
<dbReference type="KEGG" id="glj:GKIL_3786"/>
<proteinExistence type="predicted"/>